<dbReference type="AlphaFoldDB" id="A0A1H4ZCH9"/>
<evidence type="ECO:0008006" key="5">
    <source>
        <dbReference type="Google" id="ProtNLM"/>
    </source>
</evidence>
<organism evidence="3 4">
    <name type="scientific">Rhodococcus koreensis</name>
    <dbReference type="NCBI Taxonomy" id="99653"/>
    <lineage>
        <taxon>Bacteria</taxon>
        <taxon>Bacillati</taxon>
        <taxon>Actinomycetota</taxon>
        <taxon>Actinomycetes</taxon>
        <taxon>Mycobacteriales</taxon>
        <taxon>Nocardiaceae</taxon>
        <taxon>Rhodococcus</taxon>
    </lineage>
</organism>
<gene>
    <name evidence="3" type="ORF">SAMN04490239_7582</name>
</gene>
<dbReference type="RefSeq" id="WP_174705475.1">
    <property type="nucleotide sequence ID" value="NZ_FNSV01000005.1"/>
</dbReference>
<evidence type="ECO:0000256" key="1">
    <source>
        <dbReference type="SAM" id="MobiDB-lite"/>
    </source>
</evidence>
<feature type="signal peptide" evidence="2">
    <location>
        <begin position="1"/>
        <end position="23"/>
    </location>
</feature>
<dbReference type="Proteomes" id="UP000183561">
    <property type="component" value="Unassembled WGS sequence"/>
</dbReference>
<protein>
    <recommendedName>
        <fullName evidence="5">Serine/threonine protein kinase</fullName>
    </recommendedName>
</protein>
<keyword evidence="2" id="KW-0732">Signal</keyword>
<sequence>MTYTVRAVLLFAAVAMVAGVAGCARSVDGSPETGAVAGPATTSATTSAVTTAPKTTTTTTRSTTGTTTASAPPSTTKTTTSTPAPADPQAFAGTAAGSYYFTTPSTKFHCAILTGGDLPTAGCHGPMPASAPKVPGAGASGTAVTPNAIEVTGGRPGQFASAGDPRFYPLDGSAAPALSYGRALQVNDLTCLVDEAAGVTCRSDAGHGFTLSDSAFRVW</sequence>
<feature type="chain" id="PRO_5010198182" description="Serine/threonine protein kinase" evidence="2">
    <location>
        <begin position="24"/>
        <end position="219"/>
    </location>
</feature>
<name>A0A1H4ZCH9_9NOCA</name>
<feature type="compositionally biased region" description="Low complexity" evidence="1">
    <location>
        <begin position="34"/>
        <end position="84"/>
    </location>
</feature>
<proteinExistence type="predicted"/>
<accession>A0A1H4ZCH9</accession>
<reference evidence="4" key="1">
    <citation type="submission" date="2016-10" db="EMBL/GenBank/DDBJ databases">
        <authorList>
            <person name="Varghese N."/>
            <person name="Submissions S."/>
        </authorList>
    </citation>
    <scope>NUCLEOTIDE SEQUENCE [LARGE SCALE GENOMIC DNA]</scope>
    <source>
        <strain evidence="4">DSM 44498</strain>
    </source>
</reference>
<keyword evidence="4" id="KW-1185">Reference proteome</keyword>
<feature type="region of interest" description="Disordered" evidence="1">
    <location>
        <begin position="34"/>
        <end position="88"/>
    </location>
</feature>
<dbReference type="PROSITE" id="PS51257">
    <property type="entry name" value="PROKAR_LIPOPROTEIN"/>
    <property type="match status" value="1"/>
</dbReference>
<dbReference type="EMBL" id="FNSV01000005">
    <property type="protein sequence ID" value="SED27184.1"/>
    <property type="molecule type" value="Genomic_DNA"/>
</dbReference>
<evidence type="ECO:0000313" key="4">
    <source>
        <dbReference type="Proteomes" id="UP000183561"/>
    </source>
</evidence>
<evidence type="ECO:0000313" key="3">
    <source>
        <dbReference type="EMBL" id="SED27184.1"/>
    </source>
</evidence>
<evidence type="ECO:0000256" key="2">
    <source>
        <dbReference type="SAM" id="SignalP"/>
    </source>
</evidence>